<dbReference type="GO" id="GO:0016879">
    <property type="term" value="F:ligase activity, forming carbon-nitrogen bonds"/>
    <property type="evidence" value="ECO:0007669"/>
    <property type="project" value="UniProtKB-UniRule"/>
</dbReference>
<reference evidence="3" key="1">
    <citation type="submission" date="2020-06" db="EMBL/GenBank/DDBJ databases">
        <title>Characterization of fructooligosaccharide metabolism and fructooligosaccharide-degrading enzymes in human commensal butyrate producers.</title>
        <authorList>
            <person name="Tanno H."/>
            <person name="Fujii T."/>
            <person name="Hirano K."/>
            <person name="Maeno S."/>
            <person name="Tonozuka T."/>
            <person name="Sakamoto M."/>
            <person name="Ohkuma M."/>
            <person name="Tochio T."/>
            <person name="Endo A."/>
        </authorList>
    </citation>
    <scope>NUCLEOTIDE SEQUENCE</scope>
    <source>
        <strain evidence="3">JCM 31265</strain>
    </source>
</reference>
<evidence type="ECO:0000313" key="3">
    <source>
        <dbReference type="EMBL" id="GFO93030.1"/>
    </source>
</evidence>
<protein>
    <recommendedName>
        <fullName evidence="2">tRNA(Met) cytidine acetate ligase</fullName>
        <ecNumber evidence="2">6.3.4.-</ecNumber>
    </recommendedName>
</protein>
<dbReference type="Proteomes" id="UP000660047">
    <property type="component" value="Unassembled WGS sequence"/>
</dbReference>
<dbReference type="GO" id="GO:0006400">
    <property type="term" value="P:tRNA modification"/>
    <property type="evidence" value="ECO:0007669"/>
    <property type="project" value="UniProtKB-UniRule"/>
</dbReference>
<name>A0AAI9K0J4_9FIRM</name>
<feature type="binding site" evidence="2">
    <location>
        <position position="172"/>
    </location>
    <ligand>
        <name>ATP</name>
        <dbReference type="ChEBI" id="CHEBI:30616"/>
    </ligand>
</feature>
<comment type="caution">
    <text evidence="3">The sequence shown here is derived from an EMBL/GenBank/DDBJ whole genome shotgun (WGS) entry which is preliminary data.</text>
</comment>
<dbReference type="Pfam" id="PF05636">
    <property type="entry name" value="HIGH_NTase1"/>
    <property type="match status" value="1"/>
</dbReference>
<accession>A0AAI9K0J4</accession>
<gene>
    <name evidence="2" type="primary">tmcAL</name>
    <name evidence="3" type="ORF">COEU31_00760</name>
</gene>
<organism evidence="3 4">
    <name type="scientific">Coprococcus eutactus</name>
    <dbReference type="NCBI Taxonomy" id="33043"/>
    <lineage>
        <taxon>Bacteria</taxon>
        <taxon>Bacillati</taxon>
        <taxon>Bacillota</taxon>
        <taxon>Clostridia</taxon>
        <taxon>Lachnospirales</taxon>
        <taxon>Lachnospiraceae</taxon>
        <taxon>Coprococcus</taxon>
    </lineage>
</organism>
<proteinExistence type="inferred from homology"/>
<keyword evidence="2" id="KW-0694">RNA-binding</keyword>
<dbReference type="GO" id="GO:0005737">
    <property type="term" value="C:cytoplasm"/>
    <property type="evidence" value="ECO:0007669"/>
    <property type="project" value="UniProtKB-SubCell"/>
</dbReference>
<keyword evidence="2" id="KW-0963">Cytoplasm</keyword>
<keyword evidence="2" id="KW-0547">Nucleotide-binding</keyword>
<comment type="function">
    <text evidence="2">Catalyzes the formation of N(4)-acetylcytidine (ac(4)C) at the wobble position of elongator tRNA(Met), using acetate and ATP as substrates. First activates an acetate ion to form acetyladenylate (Ac-AMP) and then transfers the acetyl group to tRNA to form ac(4)C34.</text>
</comment>
<dbReference type="PANTHER" id="PTHR37825">
    <property type="entry name" value="TRNA(MET) CYTIDINE ACETATE LIGASE"/>
    <property type="match status" value="1"/>
</dbReference>
<keyword evidence="2" id="KW-0820">tRNA-binding</keyword>
<keyword evidence="2" id="KW-0436">Ligase</keyword>
<dbReference type="HAMAP" id="MF_01539">
    <property type="entry name" value="TmcAL"/>
    <property type="match status" value="1"/>
</dbReference>
<comment type="catalytic activity">
    <reaction evidence="2">
        <text>cytidine(34) in elongator tRNA(Met) + acetate + ATP = N(4)-acetylcytidine(34) in elongator tRNA(Met) + AMP + diphosphate</text>
        <dbReference type="Rhea" id="RHEA:58144"/>
        <dbReference type="Rhea" id="RHEA-COMP:10693"/>
        <dbReference type="Rhea" id="RHEA-COMP:10694"/>
        <dbReference type="ChEBI" id="CHEBI:30089"/>
        <dbReference type="ChEBI" id="CHEBI:30616"/>
        <dbReference type="ChEBI" id="CHEBI:33019"/>
        <dbReference type="ChEBI" id="CHEBI:74900"/>
        <dbReference type="ChEBI" id="CHEBI:82748"/>
        <dbReference type="ChEBI" id="CHEBI:456215"/>
    </reaction>
</comment>
<keyword evidence="1 2" id="KW-0819">tRNA processing</keyword>
<dbReference type="GO" id="GO:0005524">
    <property type="term" value="F:ATP binding"/>
    <property type="evidence" value="ECO:0007669"/>
    <property type="project" value="UniProtKB-KW"/>
</dbReference>
<dbReference type="EMBL" id="BLYL01000001">
    <property type="protein sequence ID" value="GFO93030.1"/>
    <property type="molecule type" value="Genomic_DNA"/>
</dbReference>
<dbReference type="PANTHER" id="PTHR37825:SF1">
    <property type="entry name" value="TRNA(MET) CYTIDINE ACETATE LIGASE"/>
    <property type="match status" value="1"/>
</dbReference>
<sequence length="414" mass="46372">MSTVGIVCEYNPFHKGHEYQIQQAKLLTGAEHVICFMSGNFLQRGVPAIADKHTRTEIALRCGVDAVFEIPFVYASSSARDYAHAAVCMMNALDGIDYISFGAECDDMDLLQKIAELTVNEPPQVSEFIKKSVSSGISYGSARAAAISEYLQNQNLIGYTSADLDRILASPNNILAIEYIAALIQTDSRIKPVPIRRILSEYNSTATDNDICSASAIRELLRSGDVESLRRHIPDSCYNILQNAYRKSFPMFDDDLSHLLSARRILAPCTDDIVDMDRDLCNRLSRLDTNLSFTETATALKCRNYTLTHIQRGLLHTITDLRCDDYSHFKENGWIAYIKLLGLKKDAGAVIKSMKKASQVPIITRSAEIYKSTDSTGLSMFSYDIKATDIYRNMVYNKYKISIKTDFEQPVIVI</sequence>
<dbReference type="AlphaFoldDB" id="A0AAI9K0J4"/>
<keyword evidence="2" id="KW-0067">ATP-binding</keyword>
<feature type="binding site" evidence="2">
    <location>
        <position position="102"/>
    </location>
    <ligand>
        <name>ATP</name>
        <dbReference type="ChEBI" id="CHEBI:30616"/>
    </ligand>
</feature>
<dbReference type="SUPFAM" id="SSF52374">
    <property type="entry name" value="Nucleotidylyl transferase"/>
    <property type="match status" value="1"/>
</dbReference>
<dbReference type="InterPro" id="IPR008513">
    <property type="entry name" value="tRNA(Met)_cyd_acetate_ligase"/>
</dbReference>
<dbReference type="GO" id="GO:0000049">
    <property type="term" value="F:tRNA binding"/>
    <property type="evidence" value="ECO:0007669"/>
    <property type="project" value="UniProtKB-KW"/>
</dbReference>
<feature type="binding site" evidence="2">
    <location>
        <begin position="7"/>
        <end position="20"/>
    </location>
    <ligand>
        <name>ATP</name>
        <dbReference type="ChEBI" id="CHEBI:30616"/>
    </ligand>
</feature>
<evidence type="ECO:0000256" key="1">
    <source>
        <dbReference type="ARBA" id="ARBA00022694"/>
    </source>
</evidence>
<comment type="similarity">
    <text evidence="2">Belongs to the TmcAL family.</text>
</comment>
<evidence type="ECO:0000256" key="2">
    <source>
        <dbReference type="HAMAP-Rule" id="MF_01539"/>
    </source>
</evidence>
<evidence type="ECO:0000313" key="4">
    <source>
        <dbReference type="Proteomes" id="UP000660047"/>
    </source>
</evidence>
<dbReference type="EC" id="6.3.4.-" evidence="2"/>
<dbReference type="InterPro" id="IPR014729">
    <property type="entry name" value="Rossmann-like_a/b/a_fold"/>
</dbReference>
<dbReference type="RefSeq" id="WP_055222569.1">
    <property type="nucleotide sequence ID" value="NZ_BLYL01000001.1"/>
</dbReference>
<feature type="binding site" evidence="2">
    <location>
        <begin position="197"/>
        <end position="198"/>
    </location>
    <ligand>
        <name>ATP</name>
        <dbReference type="ChEBI" id="CHEBI:30616"/>
    </ligand>
</feature>
<comment type="subcellular location">
    <subcellularLocation>
        <location evidence="2">Cytoplasm</location>
    </subcellularLocation>
</comment>
<dbReference type="Gene3D" id="3.40.50.620">
    <property type="entry name" value="HUPs"/>
    <property type="match status" value="1"/>
</dbReference>